<sequence>MEELKRCPECGGVATVIHMYDTYDRADFGWDAGCGRYRAGDGLHTKKMKVSGLPSKEKAIEAWNRRADNSDKESV</sequence>
<protein>
    <submittedName>
        <fullName evidence="1">Restriction alleviation protein</fullName>
    </submittedName>
</protein>
<dbReference type="EMBL" id="BK032606">
    <property type="protein sequence ID" value="DAF50898.1"/>
    <property type="molecule type" value="Genomic_DNA"/>
</dbReference>
<evidence type="ECO:0000313" key="1">
    <source>
        <dbReference type="EMBL" id="DAF50898.1"/>
    </source>
</evidence>
<reference evidence="1" key="1">
    <citation type="journal article" date="2021" name="Proc. Natl. Acad. Sci. U.S.A.">
        <title>A Catalog of Tens of Thousands of Viruses from Human Metagenomes Reveals Hidden Associations with Chronic Diseases.</title>
        <authorList>
            <person name="Tisza M.J."/>
            <person name="Buck C.B."/>
        </authorList>
    </citation>
    <scope>NUCLEOTIDE SEQUENCE</scope>
    <source>
        <strain evidence="1">CtRPk8</strain>
    </source>
</reference>
<name>A0A8S5SK21_9CAUD</name>
<organism evidence="1">
    <name type="scientific">Siphoviridae sp. ctRPk8</name>
    <dbReference type="NCBI Taxonomy" id="2827870"/>
    <lineage>
        <taxon>Viruses</taxon>
        <taxon>Duplodnaviria</taxon>
        <taxon>Heunggongvirae</taxon>
        <taxon>Uroviricota</taxon>
        <taxon>Caudoviricetes</taxon>
    </lineage>
</organism>
<accession>A0A8S5SK21</accession>
<proteinExistence type="predicted"/>